<dbReference type="InterPro" id="IPR011250">
    <property type="entry name" value="OMP/PagP_B-barrel"/>
</dbReference>
<proteinExistence type="predicted"/>
<dbReference type="EMBL" id="WRXO01000004">
    <property type="protein sequence ID" value="MVT42227.1"/>
    <property type="molecule type" value="Genomic_DNA"/>
</dbReference>
<comment type="caution">
    <text evidence="2">The sequence shown here is derived from an EMBL/GenBank/DDBJ whole genome shotgun (WGS) entry which is preliminary data.</text>
</comment>
<evidence type="ECO:0000313" key="2">
    <source>
        <dbReference type="EMBL" id="MVT42227.1"/>
    </source>
</evidence>
<evidence type="ECO:0000256" key="1">
    <source>
        <dbReference type="SAM" id="SignalP"/>
    </source>
</evidence>
<keyword evidence="3" id="KW-1185">Reference proteome</keyword>
<dbReference type="RefSeq" id="WP_157300854.1">
    <property type="nucleotide sequence ID" value="NZ_BAAAZB010000005.1"/>
</dbReference>
<name>A0A6N8JAF0_9BACT</name>
<sequence length="236" mass="25559">MKKLLFIIAVTLFTFNASAQNKSFIGITGGLSLPGGNYAKGDYYNDQSGFAKSGFNIGITGAWYFKKSHWGVGGVLSYTHYGFKNAQGLANGYKEAFDLDSATVYIKGSNQSVNILVGPYYNIAFGKFNLDLRLLGGVVNATLPGNEVYLEDGIDNHLTQKKSTATTFGWQSGAALRYAVTSHIGILLGVDYYYSKPNFTVENENRPVNAGRKIASYKEAISGLQANVGVVYSFGK</sequence>
<organism evidence="2 3">
    <name type="scientific">Chitinophaga oryziterrae</name>
    <dbReference type="NCBI Taxonomy" id="1031224"/>
    <lineage>
        <taxon>Bacteria</taxon>
        <taxon>Pseudomonadati</taxon>
        <taxon>Bacteroidota</taxon>
        <taxon>Chitinophagia</taxon>
        <taxon>Chitinophagales</taxon>
        <taxon>Chitinophagaceae</taxon>
        <taxon>Chitinophaga</taxon>
    </lineage>
</organism>
<reference evidence="2 3" key="1">
    <citation type="submission" date="2019-12" db="EMBL/GenBank/DDBJ databases">
        <title>The draft genomic sequence of strain Chitinophaga oryziterrae JCM 16595.</title>
        <authorList>
            <person name="Zhang X."/>
        </authorList>
    </citation>
    <scope>NUCLEOTIDE SEQUENCE [LARGE SCALE GENOMIC DNA]</scope>
    <source>
        <strain evidence="2 3">JCM 16595</strain>
    </source>
</reference>
<keyword evidence="1" id="KW-0732">Signal</keyword>
<dbReference type="SUPFAM" id="SSF56925">
    <property type="entry name" value="OMPA-like"/>
    <property type="match status" value="1"/>
</dbReference>
<protein>
    <recommendedName>
        <fullName evidence="4">Outer membrane beta-barrel protein</fullName>
    </recommendedName>
</protein>
<evidence type="ECO:0008006" key="4">
    <source>
        <dbReference type="Google" id="ProtNLM"/>
    </source>
</evidence>
<dbReference type="AlphaFoldDB" id="A0A6N8JAF0"/>
<evidence type="ECO:0000313" key="3">
    <source>
        <dbReference type="Proteomes" id="UP000468388"/>
    </source>
</evidence>
<dbReference type="OrthoDB" id="9773582at2"/>
<gene>
    <name evidence="2" type="ORF">GO495_16675</name>
</gene>
<feature type="signal peptide" evidence="1">
    <location>
        <begin position="1"/>
        <end position="19"/>
    </location>
</feature>
<dbReference type="Proteomes" id="UP000468388">
    <property type="component" value="Unassembled WGS sequence"/>
</dbReference>
<feature type="chain" id="PRO_5026913425" description="Outer membrane beta-barrel protein" evidence="1">
    <location>
        <begin position="20"/>
        <end position="236"/>
    </location>
</feature>
<accession>A0A6N8JAF0</accession>